<feature type="region of interest" description="Disordered" evidence="11">
    <location>
        <begin position="1104"/>
        <end position="1129"/>
    </location>
</feature>
<keyword evidence="4 10" id="KW-0240">DNA-directed RNA polymerase</keyword>
<dbReference type="PROSITE" id="PS00489">
    <property type="entry name" value="RNA_POL_PHAGE_2"/>
    <property type="match status" value="1"/>
</dbReference>
<evidence type="ECO:0000259" key="12">
    <source>
        <dbReference type="SMART" id="SM01311"/>
    </source>
</evidence>
<dbReference type="InterPro" id="IPR046950">
    <property type="entry name" value="DNA-dir_Rpol_C_phage-type"/>
</dbReference>
<dbReference type="SUPFAM" id="SSF56672">
    <property type="entry name" value="DNA/RNA polymerases"/>
    <property type="match status" value="1"/>
</dbReference>
<keyword evidence="5 10" id="KW-0808">Transferase</keyword>
<dbReference type="InterPro" id="IPR029262">
    <property type="entry name" value="RPOL_N"/>
</dbReference>
<dbReference type="GO" id="GO:0006390">
    <property type="term" value="P:mitochondrial transcription"/>
    <property type="evidence" value="ECO:0007669"/>
    <property type="project" value="TreeGrafter"/>
</dbReference>
<sequence length="1466" mass="163562">MLVRSAGRRQRRHASQVLAASFAQLNLPWLAPAQLRWSASQAASPAEIPHRRRQVDAPRLAQTKAQSRGLATAADQLSTAGTTSYLPPSLRTSFKSSADKNVPFEYSSPERRDAKSELTTLRPYNDPIIINSTTSDPSKLIKVQAGIFGTSAELLQHLHTNLRVGRFARVEAIIQRLAEQTAPFAPELIHAHEAYLEEHLKRVASHEKGSAEAMRLLRIMQKWIEVEVRSKEVEASPKMLVVMIRACLRAMQEKCPTRVIERYLDWARTLGSDGLAEVLDSNDFDDDEYTTIGHITERYYVDGRLGSREAIAEEATEPQEEAQDSHGFHRLQQQVDDLPQVMETAQQGHGLEGIKRAMKTFINLPQSPRDAPIEEQREVAYARQQELEETSVAIAVDRWKKADEELRRIGISTSMQSKPMGALMWQWYRTLLPLLEEESAEIKRILTDNPNPKQDDERLHYGPFLELLTVDKIAANTILFIMGMFARGKNRETKRFEVDVNLNTLATGLGNQLEAEAMAETSKQKLKEEKQANPGQKTQRFSKSSKRKSKRRGMSKESTMLTPTELADSTWPLTPKVKLGVMLLQKLMQSAQLPVTREHPRTKEKVTQMQPAFMHHIKYVLGKKIGVMSPNPALLQKLQSEPIGSLIAKRMPMVVEPKPWTGWNRGGYLHYSTPILRLGPGDKSGKDYFMAADRKGDLSQVYAGVTALGKVPWKVHPDVLRVQIEAWNSGEAIANFAPLNAQVESPPEPEAAAQGYARRNWLMALRDIENKKAGEHSKRCFQNFQLEIARAVVNETLYFPHNMDFRGRAYPIPPYLNHMGADNVRGLLVFAEGKELGPGGLRWLKIHLATAAGHDKASLEERVRFTEEHMDDIRDSVTNPLGGRKWWLQSEDSWQTLAACFELTQALDSPDPTKFVSTIPIQQDGTCNGLQHYAALGGDAIGARQVNLEPGDKPADVYTAVAEAVQAEVAKDAAAGNPIAQKLNGRLTRKCVKQPVMTNVYGVTFFGAKLQVQRQLEVLFPEVQRTDEVNLGRMSLYVATKIFQSLGQMFSGAQAIQHWLGQCADRIATCLTPEQIEQLTDPERIAQEDKATADAALKVKKPRGSLAMGGSAGAKTSLRAKTKKVHADRKMNDDAKPLFRSTVVWTTPMRLPVVQPYRKSKTREVKTNLQALKLQEPQVWDPVSKRKQLQAFPPNFIHSLDATHMLLSALKCNERGMTFASIHDSFWTHACDVDDLSISLRDAFVEMHSEDIIGRLREEFQTRYRGCMYLASISAKSNAGVAITEWRKNSKATGPKKQASELTVETERMRLLNGKTEEERERGAKMVTPGSILASEGGQDDLMTSSELAGQALGDMPLDVDVEPTNTDADDATADVEDASHDSSEGIVAGSVMDTDTEALAQSSSEADDLPDETAEGDVKAPGIKAKAKKVYSRKTYVWLPMTFPEVPAKGSFDVTRLRGSQYFFH</sequence>
<gene>
    <name evidence="13" type="primary">RPO41</name>
    <name evidence="13" type="ORF">LTR97_007889</name>
</gene>
<evidence type="ECO:0000256" key="1">
    <source>
        <dbReference type="ARBA" id="ARBA00004026"/>
    </source>
</evidence>
<dbReference type="Gene3D" id="1.10.150.20">
    <property type="entry name" value="5' to 3' exonuclease, C-terminal subdomain"/>
    <property type="match status" value="1"/>
</dbReference>
<evidence type="ECO:0000313" key="13">
    <source>
        <dbReference type="EMBL" id="KAK5696586.1"/>
    </source>
</evidence>
<dbReference type="PANTHER" id="PTHR10102:SF0">
    <property type="entry name" value="DNA-DIRECTED RNA POLYMERASE, MITOCHONDRIAL"/>
    <property type="match status" value="1"/>
</dbReference>
<dbReference type="EMBL" id="JAVRQU010000012">
    <property type="protein sequence ID" value="KAK5696586.1"/>
    <property type="molecule type" value="Genomic_DNA"/>
</dbReference>
<comment type="catalytic activity">
    <reaction evidence="9 10">
        <text>RNA(n) + a ribonucleoside 5'-triphosphate = RNA(n+1) + diphosphate</text>
        <dbReference type="Rhea" id="RHEA:21248"/>
        <dbReference type="Rhea" id="RHEA-COMP:14527"/>
        <dbReference type="Rhea" id="RHEA-COMP:17342"/>
        <dbReference type="ChEBI" id="CHEBI:33019"/>
        <dbReference type="ChEBI" id="CHEBI:61557"/>
        <dbReference type="ChEBI" id="CHEBI:140395"/>
        <dbReference type="EC" id="2.7.7.6"/>
    </reaction>
</comment>
<evidence type="ECO:0000256" key="3">
    <source>
        <dbReference type="ARBA" id="ARBA00012418"/>
    </source>
</evidence>
<evidence type="ECO:0000256" key="6">
    <source>
        <dbReference type="ARBA" id="ARBA00022695"/>
    </source>
</evidence>
<evidence type="ECO:0000256" key="4">
    <source>
        <dbReference type="ARBA" id="ARBA00022478"/>
    </source>
</evidence>
<keyword evidence="8 10" id="KW-0804">Transcription</keyword>
<reference evidence="13" key="1">
    <citation type="submission" date="2023-08" db="EMBL/GenBank/DDBJ databases">
        <title>Black Yeasts Isolated from many extreme environments.</title>
        <authorList>
            <person name="Coleine C."/>
            <person name="Stajich J.E."/>
            <person name="Selbmann L."/>
        </authorList>
    </citation>
    <scope>NUCLEOTIDE SEQUENCE</scope>
    <source>
        <strain evidence="13">CCFEE 5810</strain>
    </source>
</reference>
<dbReference type="Proteomes" id="UP001310594">
    <property type="component" value="Unassembled WGS sequence"/>
</dbReference>
<comment type="similarity">
    <text evidence="2 10">Belongs to the phage and mitochondrial RNA polymerase family.</text>
</comment>
<dbReference type="GO" id="GO:0001018">
    <property type="term" value="F:mitochondrial promoter sequence-specific DNA binding"/>
    <property type="evidence" value="ECO:0007669"/>
    <property type="project" value="TreeGrafter"/>
</dbReference>
<evidence type="ECO:0000256" key="10">
    <source>
        <dbReference type="RuleBase" id="RU003805"/>
    </source>
</evidence>
<feature type="compositionally biased region" description="Basic and acidic residues" evidence="11">
    <location>
        <begin position="1305"/>
        <end position="1324"/>
    </location>
</feature>
<feature type="compositionally biased region" description="Basic residues" evidence="11">
    <location>
        <begin position="1118"/>
        <end position="1127"/>
    </location>
</feature>
<evidence type="ECO:0000256" key="5">
    <source>
        <dbReference type="ARBA" id="ARBA00022679"/>
    </source>
</evidence>
<evidence type="ECO:0000256" key="8">
    <source>
        <dbReference type="ARBA" id="ARBA00023163"/>
    </source>
</evidence>
<dbReference type="Gene3D" id="1.10.287.280">
    <property type="match status" value="1"/>
</dbReference>
<dbReference type="EC" id="2.7.7.6" evidence="3 10"/>
<protein>
    <recommendedName>
        <fullName evidence="3 10">DNA-directed RNA polymerase</fullName>
        <ecNumber evidence="3 10">2.7.7.6</ecNumber>
    </recommendedName>
</protein>
<dbReference type="SMART" id="SM01311">
    <property type="entry name" value="RPOL_N"/>
    <property type="match status" value="1"/>
</dbReference>
<dbReference type="Gene3D" id="1.10.1320.10">
    <property type="entry name" value="DNA-directed RNA polymerase, N-terminal domain"/>
    <property type="match status" value="1"/>
</dbReference>
<comment type="caution">
    <text evidence="13">The sequence shown here is derived from an EMBL/GenBank/DDBJ whole genome shotgun (WGS) entry which is preliminary data.</text>
</comment>
<dbReference type="GO" id="GO:0003899">
    <property type="term" value="F:DNA-directed RNA polymerase activity"/>
    <property type="evidence" value="ECO:0007669"/>
    <property type="project" value="UniProtKB-EC"/>
</dbReference>
<dbReference type="GO" id="GO:0034245">
    <property type="term" value="C:mitochondrial DNA-directed RNA polymerase complex"/>
    <property type="evidence" value="ECO:0007669"/>
    <property type="project" value="TreeGrafter"/>
</dbReference>
<dbReference type="FunFam" id="1.10.287.280:FF:000001">
    <property type="entry name" value="DNA-directed RNA polymerase"/>
    <property type="match status" value="1"/>
</dbReference>
<feature type="compositionally biased region" description="Acidic residues" evidence="11">
    <location>
        <begin position="1406"/>
        <end position="1416"/>
    </location>
</feature>
<keyword evidence="7" id="KW-0809">Transit peptide</keyword>
<feature type="compositionally biased region" description="Acidic residues" evidence="11">
    <location>
        <begin position="1358"/>
        <end position="1377"/>
    </location>
</feature>
<evidence type="ECO:0000256" key="2">
    <source>
        <dbReference type="ARBA" id="ARBA00009493"/>
    </source>
</evidence>
<feature type="region of interest" description="Disordered" evidence="11">
    <location>
        <begin position="1288"/>
        <end position="1339"/>
    </location>
</feature>
<keyword evidence="6 10" id="KW-0548">Nucleotidyltransferase</keyword>
<dbReference type="InterPro" id="IPR043502">
    <property type="entry name" value="DNA/RNA_pol_sf"/>
</dbReference>
<comment type="function">
    <text evidence="1 10">DNA-dependent RNA polymerase catalyzes the transcription of DNA into RNA using the four ribonucleoside triphosphates as substrates.</text>
</comment>
<feature type="region of interest" description="Disordered" evidence="11">
    <location>
        <begin position="518"/>
        <end position="563"/>
    </location>
</feature>
<feature type="region of interest" description="Disordered" evidence="11">
    <location>
        <begin position="43"/>
        <end position="74"/>
    </location>
</feature>
<feature type="domain" description="DNA-directed RNA polymerase N-terminal" evidence="12">
    <location>
        <begin position="382"/>
        <end position="710"/>
    </location>
</feature>
<feature type="compositionally biased region" description="Basic and acidic residues" evidence="11">
    <location>
        <begin position="522"/>
        <end position="531"/>
    </location>
</feature>
<evidence type="ECO:0000256" key="9">
    <source>
        <dbReference type="ARBA" id="ARBA00048552"/>
    </source>
</evidence>
<name>A0AAN7W7N9_9PEZI</name>
<dbReference type="Pfam" id="PF00940">
    <property type="entry name" value="RNA_pol"/>
    <property type="match status" value="1"/>
</dbReference>
<feature type="compositionally biased region" description="Basic residues" evidence="11">
    <location>
        <begin position="543"/>
        <end position="553"/>
    </location>
</feature>
<evidence type="ECO:0000313" key="14">
    <source>
        <dbReference type="Proteomes" id="UP001310594"/>
    </source>
</evidence>
<evidence type="ECO:0000256" key="7">
    <source>
        <dbReference type="ARBA" id="ARBA00022946"/>
    </source>
</evidence>
<feature type="region of interest" description="Disordered" evidence="11">
    <location>
        <begin position="1357"/>
        <end position="1421"/>
    </location>
</feature>
<dbReference type="Pfam" id="PF14700">
    <property type="entry name" value="RPOL_N"/>
    <property type="match status" value="1"/>
</dbReference>
<evidence type="ECO:0000256" key="11">
    <source>
        <dbReference type="SAM" id="MobiDB-lite"/>
    </source>
</evidence>
<proteinExistence type="inferred from homology"/>
<dbReference type="PROSITE" id="PS00900">
    <property type="entry name" value="RNA_POL_PHAGE_1"/>
    <property type="match status" value="1"/>
</dbReference>
<dbReference type="PANTHER" id="PTHR10102">
    <property type="entry name" value="DNA-DIRECTED RNA POLYMERASE, MITOCHONDRIAL"/>
    <property type="match status" value="1"/>
</dbReference>
<dbReference type="InterPro" id="IPR037159">
    <property type="entry name" value="RNA_POL_N_sf"/>
</dbReference>
<accession>A0AAN7W7N9</accession>
<organism evidence="13 14">
    <name type="scientific">Elasticomyces elasticus</name>
    <dbReference type="NCBI Taxonomy" id="574655"/>
    <lineage>
        <taxon>Eukaryota</taxon>
        <taxon>Fungi</taxon>
        <taxon>Dikarya</taxon>
        <taxon>Ascomycota</taxon>
        <taxon>Pezizomycotina</taxon>
        <taxon>Dothideomycetes</taxon>
        <taxon>Dothideomycetidae</taxon>
        <taxon>Mycosphaerellales</taxon>
        <taxon>Teratosphaeriaceae</taxon>
        <taxon>Elasticomyces</taxon>
    </lineage>
</organism>
<dbReference type="InterPro" id="IPR002092">
    <property type="entry name" value="DNA-dir_Rpol_phage-type"/>
</dbReference>